<protein>
    <recommendedName>
        <fullName evidence="4">Steroid 5-alpha reductase C-terminal domain-containing protein</fullName>
    </recommendedName>
</protein>
<keyword evidence="3" id="KW-1185">Reference proteome</keyword>
<proteinExistence type="predicted"/>
<dbReference type="STRING" id="39966.A0A369JVI0"/>
<evidence type="ECO:0008006" key="4">
    <source>
        <dbReference type="Google" id="ProtNLM"/>
    </source>
</evidence>
<dbReference type="EMBL" id="LUEZ02000040">
    <property type="protein sequence ID" value="RDB26341.1"/>
    <property type="molecule type" value="Genomic_DNA"/>
</dbReference>
<dbReference type="OrthoDB" id="67965at2759"/>
<evidence type="ECO:0000256" key="1">
    <source>
        <dbReference type="SAM" id="Phobius"/>
    </source>
</evidence>
<evidence type="ECO:0000313" key="3">
    <source>
        <dbReference type="Proteomes" id="UP000076154"/>
    </source>
</evidence>
<organism evidence="2 3">
    <name type="scientific">Hypsizygus marmoreus</name>
    <name type="common">White beech mushroom</name>
    <name type="synonym">Agaricus marmoreus</name>
    <dbReference type="NCBI Taxonomy" id="39966"/>
    <lineage>
        <taxon>Eukaryota</taxon>
        <taxon>Fungi</taxon>
        <taxon>Dikarya</taxon>
        <taxon>Basidiomycota</taxon>
        <taxon>Agaricomycotina</taxon>
        <taxon>Agaricomycetes</taxon>
        <taxon>Agaricomycetidae</taxon>
        <taxon>Agaricales</taxon>
        <taxon>Tricholomatineae</taxon>
        <taxon>Lyophyllaceae</taxon>
        <taxon>Hypsizygus</taxon>
    </lineage>
</organism>
<feature type="transmembrane region" description="Helical" evidence="1">
    <location>
        <begin position="75"/>
        <end position="93"/>
    </location>
</feature>
<keyword evidence="1" id="KW-0812">Transmembrane</keyword>
<gene>
    <name evidence="2" type="ORF">Hypma_006743</name>
</gene>
<dbReference type="Pfam" id="PF06966">
    <property type="entry name" value="DUF1295"/>
    <property type="match status" value="1"/>
</dbReference>
<dbReference type="Proteomes" id="UP000076154">
    <property type="component" value="Unassembled WGS sequence"/>
</dbReference>
<accession>A0A369JVI0</accession>
<dbReference type="InParanoid" id="A0A369JVI0"/>
<comment type="caution">
    <text evidence="2">The sequence shown here is derived from an EMBL/GenBank/DDBJ whole genome shotgun (WGS) entry which is preliminary data.</text>
</comment>
<dbReference type="AlphaFoldDB" id="A0A369JVI0"/>
<dbReference type="Gene3D" id="1.20.120.1630">
    <property type="match status" value="1"/>
</dbReference>
<dbReference type="InterPro" id="IPR010721">
    <property type="entry name" value="UstE-like"/>
</dbReference>
<evidence type="ECO:0000313" key="2">
    <source>
        <dbReference type="EMBL" id="RDB26341.1"/>
    </source>
</evidence>
<name>A0A369JVI0_HYPMA</name>
<feature type="transmembrane region" description="Helical" evidence="1">
    <location>
        <begin position="105"/>
        <end position="127"/>
    </location>
</feature>
<feature type="transmembrane region" description="Helical" evidence="1">
    <location>
        <begin position="187"/>
        <end position="206"/>
    </location>
</feature>
<sequence length="244" mass="26576">MSSPAHDPRDNLSRIKRPSPLGTTVFVGLRMLDPLLQHAILAHNVGSALITRLGGRIIPQGAPISDVIALSPYRLVLLSMAAGGAFKQIFWLLTVSQEEMPVKSAIAISAINIILNSANSLLFLCAATTTVRGRAENLSDPGFPSIPLARKRFKKDPRNKGKNYTGGLFSLARHINYGGFTLWRTGYALASGGWIWGGVVGALFFYDFATRGVPVLDDYCQAKYGEAWSAYKNKVSFKLFPGLY</sequence>
<keyword evidence="1" id="KW-1133">Transmembrane helix</keyword>
<keyword evidence="1" id="KW-0472">Membrane</keyword>
<reference evidence="2" key="1">
    <citation type="submission" date="2018-04" db="EMBL/GenBank/DDBJ databases">
        <title>Whole genome sequencing of Hypsizygus marmoreus.</title>
        <authorList>
            <person name="Choi I.-G."/>
            <person name="Min B."/>
            <person name="Kim J.-G."/>
            <person name="Kim S."/>
            <person name="Oh Y.-L."/>
            <person name="Kong W.-S."/>
            <person name="Park H."/>
            <person name="Jeong J."/>
            <person name="Song E.-S."/>
        </authorList>
    </citation>
    <scope>NUCLEOTIDE SEQUENCE [LARGE SCALE GENOMIC DNA]</scope>
    <source>
        <strain evidence="2">51987-8</strain>
    </source>
</reference>